<evidence type="ECO:0000313" key="2">
    <source>
        <dbReference type="EMBL" id="CAJ1967942.1"/>
    </source>
</evidence>
<name>A0AAD2G8Y1_9STRA</name>
<organism evidence="1 3">
    <name type="scientific">Cylindrotheca closterium</name>
    <dbReference type="NCBI Taxonomy" id="2856"/>
    <lineage>
        <taxon>Eukaryota</taxon>
        <taxon>Sar</taxon>
        <taxon>Stramenopiles</taxon>
        <taxon>Ochrophyta</taxon>
        <taxon>Bacillariophyta</taxon>
        <taxon>Bacillariophyceae</taxon>
        <taxon>Bacillariophycidae</taxon>
        <taxon>Bacillariales</taxon>
        <taxon>Bacillariaceae</taxon>
        <taxon>Cylindrotheca</taxon>
    </lineage>
</organism>
<dbReference type="AlphaFoldDB" id="A0AAD2G8Y1"/>
<keyword evidence="3" id="KW-1185">Reference proteome</keyword>
<comment type="caution">
    <text evidence="1">The sequence shown here is derived from an EMBL/GenBank/DDBJ whole genome shotgun (WGS) entry which is preliminary data.</text>
</comment>
<evidence type="ECO:0000313" key="1">
    <source>
        <dbReference type="EMBL" id="CAJ1966233.1"/>
    </source>
</evidence>
<sequence>MGNSSPYPKAKGSKRDALYKAKGSSSALKIFGTSSSSSKNNKNTPVVVVLPEGLPVVHAKLFFHSPTLQRRNIPPSVERIRFSAFESCQALVVVSRRTRTIDDY</sequence>
<accession>A0AAD2G8Y1</accession>
<proteinExistence type="predicted"/>
<dbReference type="Proteomes" id="UP001295423">
    <property type="component" value="Unassembled WGS sequence"/>
</dbReference>
<dbReference type="EMBL" id="CAKOGP040002269">
    <property type="protein sequence ID" value="CAJ1966233.1"/>
    <property type="molecule type" value="Genomic_DNA"/>
</dbReference>
<dbReference type="EMBL" id="CAKOGP040002356">
    <property type="protein sequence ID" value="CAJ1967942.1"/>
    <property type="molecule type" value="Genomic_DNA"/>
</dbReference>
<gene>
    <name evidence="1" type="ORF">CYCCA115_LOCUS21816</name>
    <name evidence="2" type="ORF">CYCCA115_LOCUS23010</name>
</gene>
<reference evidence="1" key="1">
    <citation type="submission" date="2023-08" db="EMBL/GenBank/DDBJ databases">
        <authorList>
            <person name="Audoor S."/>
            <person name="Bilcke G."/>
        </authorList>
    </citation>
    <scope>NUCLEOTIDE SEQUENCE</scope>
</reference>
<protein>
    <submittedName>
        <fullName evidence="1">Uncharacterized protein</fullName>
    </submittedName>
</protein>
<evidence type="ECO:0000313" key="3">
    <source>
        <dbReference type="Proteomes" id="UP001295423"/>
    </source>
</evidence>